<comment type="caution">
    <text evidence="1">The sequence shown here is derived from an EMBL/GenBank/DDBJ whole genome shotgun (WGS) entry which is preliminary data.</text>
</comment>
<dbReference type="EMBL" id="MU273496">
    <property type="protein sequence ID" value="KAI0034697.1"/>
    <property type="molecule type" value="Genomic_DNA"/>
</dbReference>
<organism evidence="1 2">
    <name type="scientific">Vararia minispora EC-137</name>
    <dbReference type="NCBI Taxonomy" id="1314806"/>
    <lineage>
        <taxon>Eukaryota</taxon>
        <taxon>Fungi</taxon>
        <taxon>Dikarya</taxon>
        <taxon>Basidiomycota</taxon>
        <taxon>Agaricomycotina</taxon>
        <taxon>Agaricomycetes</taxon>
        <taxon>Russulales</taxon>
        <taxon>Lachnocladiaceae</taxon>
        <taxon>Vararia</taxon>
    </lineage>
</organism>
<evidence type="ECO:0000313" key="2">
    <source>
        <dbReference type="Proteomes" id="UP000814128"/>
    </source>
</evidence>
<gene>
    <name evidence="1" type="ORF">K488DRAFT_44983</name>
</gene>
<accession>A0ACB8QSM2</accession>
<reference evidence="1" key="1">
    <citation type="submission" date="2021-02" db="EMBL/GenBank/DDBJ databases">
        <authorList>
            <consortium name="DOE Joint Genome Institute"/>
            <person name="Ahrendt S."/>
            <person name="Looney B.P."/>
            <person name="Miyauchi S."/>
            <person name="Morin E."/>
            <person name="Drula E."/>
            <person name="Courty P.E."/>
            <person name="Chicoki N."/>
            <person name="Fauchery L."/>
            <person name="Kohler A."/>
            <person name="Kuo A."/>
            <person name="Labutti K."/>
            <person name="Pangilinan J."/>
            <person name="Lipzen A."/>
            <person name="Riley R."/>
            <person name="Andreopoulos W."/>
            <person name="He G."/>
            <person name="Johnson J."/>
            <person name="Barry K.W."/>
            <person name="Grigoriev I.V."/>
            <person name="Nagy L."/>
            <person name="Hibbett D."/>
            <person name="Henrissat B."/>
            <person name="Matheny P.B."/>
            <person name="Labbe J."/>
            <person name="Martin F."/>
        </authorList>
    </citation>
    <scope>NUCLEOTIDE SEQUENCE</scope>
    <source>
        <strain evidence="1">EC-137</strain>
    </source>
</reference>
<evidence type="ECO:0000313" key="1">
    <source>
        <dbReference type="EMBL" id="KAI0034697.1"/>
    </source>
</evidence>
<dbReference type="Proteomes" id="UP000814128">
    <property type="component" value="Unassembled WGS sequence"/>
</dbReference>
<protein>
    <submittedName>
        <fullName evidence="1">HCP-like protein</fullName>
    </submittedName>
</protein>
<reference evidence="1" key="2">
    <citation type="journal article" date="2022" name="New Phytol.">
        <title>Evolutionary transition to the ectomycorrhizal habit in the genomes of a hyperdiverse lineage of mushroom-forming fungi.</title>
        <authorList>
            <person name="Looney B."/>
            <person name="Miyauchi S."/>
            <person name="Morin E."/>
            <person name="Drula E."/>
            <person name="Courty P.E."/>
            <person name="Kohler A."/>
            <person name="Kuo A."/>
            <person name="LaButti K."/>
            <person name="Pangilinan J."/>
            <person name="Lipzen A."/>
            <person name="Riley R."/>
            <person name="Andreopoulos W."/>
            <person name="He G."/>
            <person name="Johnson J."/>
            <person name="Nolan M."/>
            <person name="Tritt A."/>
            <person name="Barry K.W."/>
            <person name="Grigoriev I.V."/>
            <person name="Nagy L.G."/>
            <person name="Hibbett D."/>
            <person name="Henrissat B."/>
            <person name="Matheny P.B."/>
            <person name="Labbe J."/>
            <person name="Martin F.M."/>
        </authorList>
    </citation>
    <scope>NUCLEOTIDE SEQUENCE</scope>
    <source>
        <strain evidence="1">EC-137</strain>
    </source>
</reference>
<sequence length="669" mass="73913">MQGQGPIASALRIIVKLRNKSWLPRFLSSRGTSESTGRRKQDSLRAIKVVDLLTHAAELGNKDALFALAKINMLPPTHHFAQDLPAAYRYFSGHAAETGNATSQAYLAFFHATGYDDVAPVDQAKANLYYTFAAHGGDKGAQMTLGYRYWSGIAVAEDCMSAVRWYELAAEQAMAKFLSGPPGGRTLPLTSTRLSDLDGGVYGPGASVASTGLNVHRPSIKAARARMAGETWEDIVEYYIFNADRGESDYMFRLGKIYYQGSIYSAPGGITSGGEGVGRVPRDYERARYYFERVARSVWPTDPLDPLQHRDHGRREDAQQHVGYATAAAGYLGRMYLRGEGVRQDFKRARMWFERGADHMDKECHNGLGIIWRDGLVGNKKDPKKAITHFMAAAGQELPEAQVNLGKFHYNKGDIKSATAYFEAALRHGSPFEAYYYLAQIHARSLVSLPPSMHPGACSMATSFFKVVAERGSWGDNLLAAGETAWNRGAQASALLLWSLAAERGHEMGQNNVAYVLDPDRSMFLRGTTPTDSEAARRALTQWTRSAAQNNVDALVKVADYYFYGVGIDEPAAVRYEKAAGYYRSAVDTQVSALAMWNLGWMYENGVGVPQDFHLAKRYYDVALETNQEAYLPVTLALFKLYARSIWHTLMGGTGGLNLWAPDEEACAY</sequence>
<keyword evidence="2" id="KW-1185">Reference proteome</keyword>
<proteinExistence type="predicted"/>
<name>A0ACB8QSM2_9AGAM</name>